<dbReference type="GeneID" id="18822108"/>
<dbReference type="InParanoid" id="K5XEU5"/>
<keyword evidence="5" id="KW-1185">Reference proteome</keyword>
<evidence type="ECO:0000259" key="2">
    <source>
        <dbReference type="Pfam" id="PF07687"/>
    </source>
</evidence>
<dbReference type="NCBIfam" id="TIGR01891">
    <property type="entry name" value="amidohydrolases"/>
    <property type="match status" value="1"/>
</dbReference>
<proteinExistence type="inferred from homology"/>
<feature type="domain" description="Peptidase M20 dimerisation" evidence="2">
    <location>
        <begin position="493"/>
        <end position="583"/>
    </location>
</feature>
<dbReference type="Gene3D" id="3.40.630.10">
    <property type="entry name" value="Zn peptidases"/>
    <property type="match status" value="1"/>
</dbReference>
<evidence type="ECO:0008006" key="6">
    <source>
        <dbReference type="Google" id="ProtNLM"/>
    </source>
</evidence>
<dbReference type="FunFam" id="3.30.70.360:FF:000004">
    <property type="entry name" value="Peptidase M20 domain-containing protein 2"/>
    <property type="match status" value="1"/>
</dbReference>
<name>K5XEU5_AGABU</name>
<reference evidence="5" key="1">
    <citation type="journal article" date="2012" name="Proc. Natl. Acad. Sci. U.S.A.">
        <title>Genome sequence of the button mushroom Agaricus bisporus reveals mechanisms governing adaptation to a humic-rich ecological niche.</title>
        <authorList>
            <person name="Morin E."/>
            <person name="Kohler A."/>
            <person name="Baker A.R."/>
            <person name="Foulongne-Oriol M."/>
            <person name="Lombard V."/>
            <person name="Nagy L.G."/>
            <person name="Ohm R.A."/>
            <person name="Patyshakuliyeva A."/>
            <person name="Brun A."/>
            <person name="Aerts A.L."/>
            <person name="Bailey A.M."/>
            <person name="Billette C."/>
            <person name="Coutinho P.M."/>
            <person name="Deakin G."/>
            <person name="Doddapaneni H."/>
            <person name="Floudas D."/>
            <person name="Grimwood J."/>
            <person name="Hilden K."/>
            <person name="Kuees U."/>
            <person name="LaButti K.M."/>
            <person name="Lapidus A."/>
            <person name="Lindquist E.A."/>
            <person name="Lucas S.M."/>
            <person name="Murat C."/>
            <person name="Riley R.W."/>
            <person name="Salamov A.A."/>
            <person name="Schmutz J."/>
            <person name="Subramanian V."/>
            <person name="Woesten H.A.B."/>
            <person name="Xu J."/>
            <person name="Eastwood D.C."/>
            <person name="Foster G.D."/>
            <person name="Sonnenberg A.S."/>
            <person name="Cullen D."/>
            <person name="de Vries R.P."/>
            <person name="Lundell T."/>
            <person name="Hibbett D.S."/>
            <person name="Henrissat B."/>
            <person name="Burton K.S."/>
            <person name="Kerrigan R.W."/>
            <person name="Challen M.P."/>
            <person name="Grigoriev I.V."/>
            <person name="Martin F."/>
        </authorList>
    </citation>
    <scope>NUCLEOTIDE SEQUENCE [LARGE SCALE GENOMIC DNA]</scope>
    <source>
        <strain evidence="5">JB137-S8 / ATCC MYA-4627 / FGSC 10392</strain>
    </source>
</reference>
<dbReference type="InterPro" id="IPR011650">
    <property type="entry name" value="Peptidase_M20_dimer"/>
</dbReference>
<dbReference type="HOGENOM" id="CLU_387297_0_0_1"/>
<dbReference type="InterPro" id="IPR017439">
    <property type="entry name" value="Amidohydrolase"/>
</dbReference>
<dbReference type="GO" id="GO:0016805">
    <property type="term" value="F:dipeptidase activity"/>
    <property type="evidence" value="ECO:0007669"/>
    <property type="project" value="TreeGrafter"/>
</dbReference>
<dbReference type="OrthoDB" id="6119954at2759"/>
<dbReference type="Pfam" id="PF01546">
    <property type="entry name" value="Peptidase_M20"/>
    <property type="match status" value="1"/>
</dbReference>
<dbReference type="KEGG" id="abp:AGABI1DRAFT105203"/>
<evidence type="ECO:0000256" key="1">
    <source>
        <dbReference type="ARBA" id="ARBA00006247"/>
    </source>
</evidence>
<dbReference type="SUPFAM" id="SSF53187">
    <property type="entry name" value="Zn-dependent exopeptidases"/>
    <property type="match status" value="1"/>
</dbReference>
<gene>
    <name evidence="4" type="ORF">AGABI1DRAFT_105203</name>
</gene>
<dbReference type="InterPro" id="IPR055754">
    <property type="entry name" value="DUF7330"/>
</dbReference>
<dbReference type="Pfam" id="PF24016">
    <property type="entry name" value="DUF7330"/>
    <property type="match status" value="1"/>
</dbReference>
<dbReference type="InterPro" id="IPR052030">
    <property type="entry name" value="Peptidase_M20/M20A_hydrolases"/>
</dbReference>
<dbReference type="PANTHER" id="PTHR30575:SF0">
    <property type="entry name" value="XAA-ARG DIPEPTIDASE"/>
    <property type="match status" value="1"/>
</dbReference>
<dbReference type="Pfam" id="PF07687">
    <property type="entry name" value="M20_dimer"/>
    <property type="match status" value="1"/>
</dbReference>
<feature type="domain" description="DUF7330" evidence="3">
    <location>
        <begin position="37"/>
        <end position="197"/>
    </location>
</feature>
<sequence>MVEPPPYSLIALPTRPGRSSERFIEIVKPTPTMTQIHLHSKNEDIEGTFCIDPSFPVIGEKPKIRYGKARKGKSKKVGLPHASFQTRGGNMKLQLDSISGAKGDRTNVLVGSRSGKIEITLLPRVNKSPGRMTTERSCMGLEVFSRSGDVIIFVPATYSGVMRVESVKGTIRFLPCFASHMRVLKETDREKMVMFGEDLHDELCEPDPADLPLRSVCYIQNASNPRLSRSLMAPANLPGCFGAIFARQKPAVQQPAPPCRADSLPDISYRKIPCCDFSFDSDQTTILSYDSPPKYSQLSSVFSTPDVLKTIEKTVDALSDPLRQLSLSIHGQLLVLELELSLRLLPSPSRAWHAHDVLTAFMENHGFRVKRHYLGLDTAWRAEFQHRSGGRTIGVNSEMDALPDMGHACGHNLVAISGVGVALAIKAALQTHNIPGKVVLLGTPAEEEGGGKVILLERGAYKGFDACIMCHPAVGPPNSSSVGSTTARQEIQVEYFGHSAHAGAAPWEGTNAQDAAHIAYSSVSVLRQQMKPDHRVHGVLQGVNWVANIIPDYARMLWYVRAPTSKELLCSVEKVKNCLQAAALATSCKISLRLETPYYELHQNNVLAQEFVNVVGSQFGMATNTTSTSASTDFGNITYALPALHPSYSIPTLPRGGNHTPAFAEAAAGERAHEATMTVIKGLAMTGFRVVADTDFFTEVKGAFDLWKNSMEN</sequence>
<dbReference type="PANTHER" id="PTHR30575">
    <property type="entry name" value="PEPTIDASE M20"/>
    <property type="match status" value="1"/>
</dbReference>
<dbReference type="RefSeq" id="XP_007327562.1">
    <property type="nucleotide sequence ID" value="XM_007327500.1"/>
</dbReference>
<dbReference type="EMBL" id="JH971387">
    <property type="protein sequence ID" value="EKM81712.1"/>
    <property type="molecule type" value="Genomic_DNA"/>
</dbReference>
<dbReference type="AlphaFoldDB" id="K5XEU5"/>
<accession>K5XEU5</accession>
<comment type="similarity">
    <text evidence="1">Belongs to the peptidase M20A family.</text>
</comment>
<dbReference type="InterPro" id="IPR002933">
    <property type="entry name" value="Peptidase_M20"/>
</dbReference>
<organism evidence="4 5">
    <name type="scientific">Agaricus bisporus var. burnettii (strain JB137-S8 / ATCC MYA-4627 / FGSC 10392)</name>
    <name type="common">White button mushroom</name>
    <dbReference type="NCBI Taxonomy" id="597362"/>
    <lineage>
        <taxon>Eukaryota</taxon>
        <taxon>Fungi</taxon>
        <taxon>Dikarya</taxon>
        <taxon>Basidiomycota</taxon>
        <taxon>Agaricomycotina</taxon>
        <taxon>Agaricomycetes</taxon>
        <taxon>Agaricomycetidae</taxon>
        <taxon>Agaricales</taxon>
        <taxon>Agaricineae</taxon>
        <taxon>Agaricaceae</taxon>
        <taxon>Agaricus</taxon>
    </lineage>
</organism>
<dbReference type="eggNOG" id="ENOG502QQPD">
    <property type="taxonomic scope" value="Eukaryota"/>
</dbReference>
<dbReference type="SUPFAM" id="SSF55031">
    <property type="entry name" value="Bacterial exopeptidase dimerisation domain"/>
    <property type="match status" value="1"/>
</dbReference>
<dbReference type="Proteomes" id="UP000008493">
    <property type="component" value="Unassembled WGS sequence"/>
</dbReference>
<evidence type="ECO:0000313" key="5">
    <source>
        <dbReference type="Proteomes" id="UP000008493"/>
    </source>
</evidence>
<dbReference type="Gene3D" id="3.30.70.360">
    <property type="match status" value="1"/>
</dbReference>
<protein>
    <recommendedName>
        <fullName evidence="6">Peptidase M20 dimerisation domain-containing protein</fullName>
    </recommendedName>
</protein>
<evidence type="ECO:0000313" key="4">
    <source>
        <dbReference type="EMBL" id="EKM81712.1"/>
    </source>
</evidence>
<evidence type="ECO:0000259" key="3">
    <source>
        <dbReference type="Pfam" id="PF24016"/>
    </source>
</evidence>
<dbReference type="InterPro" id="IPR036264">
    <property type="entry name" value="Bact_exopeptidase_dim_dom"/>
</dbReference>
<dbReference type="CDD" id="cd05672">
    <property type="entry name" value="M20_ACY1L2-like"/>
    <property type="match status" value="1"/>
</dbReference>